<dbReference type="RefSeq" id="WP_301807683.1">
    <property type="nucleotide sequence ID" value="NZ_JAUJZH010000006.1"/>
</dbReference>
<sequence>MSTILANGLSVDAPGSSPASYALSRVLGFGIRLLTGWKAAAPEAPLSRKAEADAVREWAWTFARTDRSFSDDLFAAADRHELARH</sequence>
<accession>A0ABT8S155</accession>
<protein>
    <recommendedName>
        <fullName evidence="3">Transposase</fullName>
    </recommendedName>
</protein>
<proteinExistence type="predicted"/>
<dbReference type="EMBL" id="JAUKVY010000006">
    <property type="protein sequence ID" value="MDO1532663.1"/>
    <property type="molecule type" value="Genomic_DNA"/>
</dbReference>
<comment type="caution">
    <text evidence="1">The sequence shown here is derived from an EMBL/GenBank/DDBJ whole genome shotgun (WGS) entry which is preliminary data.</text>
</comment>
<organism evidence="1 2">
    <name type="scientific">Variovorax ginsengisoli</name>
    <dbReference type="NCBI Taxonomy" id="363844"/>
    <lineage>
        <taxon>Bacteria</taxon>
        <taxon>Pseudomonadati</taxon>
        <taxon>Pseudomonadota</taxon>
        <taxon>Betaproteobacteria</taxon>
        <taxon>Burkholderiales</taxon>
        <taxon>Comamonadaceae</taxon>
        <taxon>Variovorax</taxon>
    </lineage>
</organism>
<evidence type="ECO:0000313" key="2">
    <source>
        <dbReference type="Proteomes" id="UP001169027"/>
    </source>
</evidence>
<keyword evidence="2" id="KW-1185">Reference proteome</keyword>
<evidence type="ECO:0000313" key="1">
    <source>
        <dbReference type="EMBL" id="MDO1532663.1"/>
    </source>
</evidence>
<name>A0ABT8S155_9BURK</name>
<dbReference type="Proteomes" id="UP001169027">
    <property type="component" value="Unassembled WGS sequence"/>
</dbReference>
<gene>
    <name evidence="1" type="ORF">Q2T77_10225</name>
</gene>
<evidence type="ECO:0008006" key="3">
    <source>
        <dbReference type="Google" id="ProtNLM"/>
    </source>
</evidence>
<reference evidence="1" key="1">
    <citation type="submission" date="2023-06" db="EMBL/GenBank/DDBJ databases">
        <authorList>
            <person name="Jiang Y."/>
            <person name="Liu Q."/>
        </authorList>
    </citation>
    <scope>NUCLEOTIDE SEQUENCE</scope>
    <source>
        <strain evidence="1">CGMCC 1.12090</strain>
    </source>
</reference>